<sequence>MKHIKQFLIYNPSQLLVNTSDNTDSASYSVFSFHVNCLDINIQNMNIKNQYIILNYLYIFLFFSANIHVMNNYHHKLPHQHLIIHIIVTIKFIK</sequence>
<accession>A0A1X1LQC3</accession>
<name>A0A1X1LQC3_ECOLX</name>
<gene>
    <name evidence="1" type="ORF">EAI46_19705</name>
</gene>
<proteinExistence type="predicted"/>
<comment type="caution">
    <text evidence="1">The sequence shown here is derived from an EMBL/GenBank/DDBJ whole genome shotgun (WGS) entry which is preliminary data.</text>
</comment>
<evidence type="ECO:0000313" key="2">
    <source>
        <dbReference type="Proteomes" id="UP000281340"/>
    </source>
</evidence>
<dbReference type="Proteomes" id="UP000281340">
    <property type="component" value="Unassembled WGS sequence"/>
</dbReference>
<protein>
    <submittedName>
        <fullName evidence="1">Uncharacterized protein</fullName>
    </submittedName>
</protein>
<organism evidence="1 2">
    <name type="scientific">Escherichia coli</name>
    <dbReference type="NCBI Taxonomy" id="562"/>
    <lineage>
        <taxon>Bacteria</taxon>
        <taxon>Pseudomonadati</taxon>
        <taxon>Pseudomonadota</taxon>
        <taxon>Gammaproteobacteria</taxon>
        <taxon>Enterobacterales</taxon>
        <taxon>Enterobacteriaceae</taxon>
        <taxon>Escherichia</taxon>
    </lineage>
</organism>
<evidence type="ECO:0000313" key="1">
    <source>
        <dbReference type="EMBL" id="RLY55581.1"/>
    </source>
</evidence>
<dbReference type="AlphaFoldDB" id="A0A1X1LQC3"/>
<dbReference type="EMBL" id="RDDM01000187">
    <property type="protein sequence ID" value="RLY55581.1"/>
    <property type="molecule type" value="Genomic_DNA"/>
</dbReference>
<reference evidence="1 2" key="1">
    <citation type="submission" date="2018-10" db="EMBL/GenBank/DDBJ databases">
        <title>Comparison of Escherichia coli isolates recovered from retail chicken and from chicken fecal samples by antimicrobial susceptibility test and whole genome sequencing.</title>
        <authorList>
            <person name="Tang B."/>
            <person name="Ma Y."/>
            <person name="He X."/>
            <person name="Cao L."/>
            <person name="Xia X."/>
            <person name="Yang H."/>
        </authorList>
    </citation>
    <scope>NUCLEOTIDE SEQUENCE [LARGE SCALE GENOMIC DNA]</scope>
    <source>
        <strain evidence="1 2">CMJH98b</strain>
    </source>
</reference>